<accession>A0A2H5BPB3</accession>
<gene>
    <name evidence="1" type="ORF">CPT_Mutine_040</name>
</gene>
<proteinExistence type="predicted"/>
<evidence type="ECO:0000313" key="1">
    <source>
        <dbReference type="EMBL" id="AUG88172.1"/>
    </source>
</evidence>
<evidence type="ECO:0000313" key="2">
    <source>
        <dbReference type="Proteomes" id="UP000240732"/>
    </source>
</evidence>
<reference evidence="2" key="1">
    <citation type="submission" date="2017-11" db="EMBL/GenBank/DDBJ databases">
        <title>Complete genome of Salmonella Myophage Mutine.</title>
        <authorList>
            <person name="Gutierrez J."/>
            <person name="Xie Y."/>
            <person name="Gill J.J."/>
            <person name="Liu M."/>
        </authorList>
    </citation>
    <scope>NUCLEOTIDE SEQUENCE [LARGE SCALE GENOMIC DNA]</scope>
</reference>
<dbReference type="EMBL" id="MG428992">
    <property type="protein sequence ID" value="AUG88172.1"/>
    <property type="molecule type" value="Genomic_DNA"/>
</dbReference>
<dbReference type="Proteomes" id="UP000240732">
    <property type="component" value="Segment"/>
</dbReference>
<organism evidence="1 2">
    <name type="scientific">Salmonella phage Mutine</name>
    <dbReference type="NCBI Taxonomy" id="2054274"/>
    <lineage>
        <taxon>Viruses</taxon>
        <taxon>Duplodnaviria</taxon>
        <taxon>Heunggongvirae</taxon>
        <taxon>Uroviricota</taxon>
        <taxon>Caudoviricetes</taxon>
        <taxon>Pantevenvirales</taxon>
        <taxon>Ackermannviridae</taxon>
        <taxon>Cvivirinae</taxon>
        <taxon>Kuttervirus</taxon>
        <taxon>Kuttervirus mutine</taxon>
    </lineage>
</organism>
<protein>
    <submittedName>
        <fullName evidence="1">Uncharacterized protein</fullName>
    </submittedName>
</protein>
<name>A0A2H5BPB3_9CAUD</name>
<keyword evidence="2" id="KW-1185">Reference proteome</keyword>
<sequence>MGCLSQMGCKVSAGQAFGFDSLKRLHILEDIDRWKHLAPNVRGGFESRAVSSKM</sequence>